<reference evidence="3 4" key="1">
    <citation type="journal article" date="2021" name="Sci. Rep.">
        <title>The genome of the diatom Chaetoceros tenuissimus carries an ancient integrated fragment of an extant virus.</title>
        <authorList>
            <person name="Hongo Y."/>
            <person name="Kimura K."/>
            <person name="Takaki Y."/>
            <person name="Yoshida Y."/>
            <person name="Baba S."/>
            <person name="Kobayashi G."/>
            <person name="Nagasaki K."/>
            <person name="Hano T."/>
            <person name="Tomaru Y."/>
        </authorList>
    </citation>
    <scope>NUCLEOTIDE SEQUENCE [LARGE SCALE GENOMIC DNA]</scope>
    <source>
        <strain evidence="3 4">NIES-3715</strain>
    </source>
</reference>
<protein>
    <recommendedName>
        <fullName evidence="2">Methyltransferase type 11 domain-containing protein</fullName>
    </recommendedName>
</protein>
<organism evidence="3 4">
    <name type="scientific">Chaetoceros tenuissimus</name>
    <dbReference type="NCBI Taxonomy" id="426638"/>
    <lineage>
        <taxon>Eukaryota</taxon>
        <taxon>Sar</taxon>
        <taxon>Stramenopiles</taxon>
        <taxon>Ochrophyta</taxon>
        <taxon>Bacillariophyta</taxon>
        <taxon>Coscinodiscophyceae</taxon>
        <taxon>Chaetocerotophycidae</taxon>
        <taxon>Chaetocerotales</taxon>
        <taxon>Chaetocerotaceae</taxon>
        <taxon>Chaetoceros</taxon>
    </lineage>
</organism>
<sequence>MMRLSTFFLLISCMVTCCCDTIHVNAFPIATVSTSKIRQSNLALRSGNKNQENSDLSRREIIILALGGTAYAKVVSSAVSKIKRGDAYPEEHESKVRTVFEKTILEAAKSNDYSNRPLRVLEIGIGSNCKTAVRGFYDETLRKLSDMNLSSREIISGVEMYGIDIDPPTKEVVDLAREKLNDQQYSMPLKFQASYGDIEKGLLSFRDGFFDAITCSLVLCSVHDQQTSLKEIKRLLNPANACFGYVEHVAVDLDRDVGRDKSFLEWQQRTLDPLQQAVAHNCHLHRATDEEITKVFKSCEVLLQERFFVDDMWPVSCQSMGVIKVNNT</sequence>
<evidence type="ECO:0000259" key="2">
    <source>
        <dbReference type="Pfam" id="PF08241"/>
    </source>
</evidence>
<dbReference type="InterPro" id="IPR052356">
    <property type="entry name" value="Thiol_S-MT"/>
</dbReference>
<evidence type="ECO:0000313" key="3">
    <source>
        <dbReference type="EMBL" id="GFH53114.1"/>
    </source>
</evidence>
<proteinExistence type="predicted"/>
<dbReference type="Proteomes" id="UP001054902">
    <property type="component" value="Unassembled WGS sequence"/>
</dbReference>
<dbReference type="InterPro" id="IPR029063">
    <property type="entry name" value="SAM-dependent_MTases_sf"/>
</dbReference>
<evidence type="ECO:0000256" key="1">
    <source>
        <dbReference type="SAM" id="SignalP"/>
    </source>
</evidence>
<comment type="caution">
    <text evidence="3">The sequence shown here is derived from an EMBL/GenBank/DDBJ whole genome shotgun (WGS) entry which is preliminary data.</text>
</comment>
<dbReference type="Pfam" id="PF08241">
    <property type="entry name" value="Methyltransf_11"/>
    <property type="match status" value="1"/>
</dbReference>
<keyword evidence="1" id="KW-0732">Signal</keyword>
<dbReference type="PANTHER" id="PTHR45036:SF1">
    <property type="entry name" value="METHYLTRANSFERASE LIKE 7A"/>
    <property type="match status" value="1"/>
</dbReference>
<feature type="chain" id="PRO_5042232465" description="Methyltransferase type 11 domain-containing protein" evidence="1">
    <location>
        <begin position="20"/>
        <end position="328"/>
    </location>
</feature>
<dbReference type="InterPro" id="IPR013216">
    <property type="entry name" value="Methyltransf_11"/>
</dbReference>
<dbReference type="Gene3D" id="3.40.50.150">
    <property type="entry name" value="Vaccinia Virus protein VP39"/>
    <property type="match status" value="1"/>
</dbReference>
<name>A0AAD3CYW5_9STRA</name>
<feature type="domain" description="Methyltransferase type 11" evidence="2">
    <location>
        <begin position="158"/>
        <end position="238"/>
    </location>
</feature>
<dbReference type="CDD" id="cd02440">
    <property type="entry name" value="AdoMet_MTases"/>
    <property type="match status" value="1"/>
</dbReference>
<feature type="signal peptide" evidence="1">
    <location>
        <begin position="1"/>
        <end position="19"/>
    </location>
</feature>
<gene>
    <name evidence="3" type="ORF">CTEN210_09590</name>
</gene>
<dbReference type="EMBL" id="BLLK01000046">
    <property type="protein sequence ID" value="GFH53114.1"/>
    <property type="molecule type" value="Genomic_DNA"/>
</dbReference>
<accession>A0AAD3CYW5</accession>
<keyword evidence="4" id="KW-1185">Reference proteome</keyword>
<dbReference type="GO" id="GO:0008757">
    <property type="term" value="F:S-adenosylmethionine-dependent methyltransferase activity"/>
    <property type="evidence" value="ECO:0007669"/>
    <property type="project" value="InterPro"/>
</dbReference>
<dbReference type="AlphaFoldDB" id="A0AAD3CYW5"/>
<evidence type="ECO:0000313" key="4">
    <source>
        <dbReference type="Proteomes" id="UP001054902"/>
    </source>
</evidence>
<dbReference type="PANTHER" id="PTHR45036">
    <property type="entry name" value="METHYLTRANSFERASE LIKE 7B"/>
    <property type="match status" value="1"/>
</dbReference>
<dbReference type="SUPFAM" id="SSF53335">
    <property type="entry name" value="S-adenosyl-L-methionine-dependent methyltransferases"/>
    <property type="match status" value="1"/>
</dbReference>